<organism evidence="9 10">
    <name type="scientific">Streptococcus gallolyticus</name>
    <dbReference type="NCBI Taxonomy" id="315405"/>
    <lineage>
        <taxon>Bacteria</taxon>
        <taxon>Bacillati</taxon>
        <taxon>Bacillota</taxon>
        <taxon>Bacilli</taxon>
        <taxon>Lactobacillales</taxon>
        <taxon>Streptococcaceae</taxon>
        <taxon>Streptococcus</taxon>
    </lineage>
</organism>
<feature type="transmembrane region" description="Helical" evidence="7">
    <location>
        <begin position="45"/>
        <end position="66"/>
    </location>
</feature>
<comment type="subcellular location">
    <subcellularLocation>
        <location evidence="1">Cell membrane</location>
        <topology evidence="1">Multi-pass membrane protein</topology>
    </subcellularLocation>
</comment>
<keyword evidence="5 7" id="KW-1133">Transmembrane helix</keyword>
<dbReference type="Proteomes" id="UP000182712">
    <property type="component" value="Unassembled WGS sequence"/>
</dbReference>
<dbReference type="GO" id="GO:0005886">
    <property type="term" value="C:plasma membrane"/>
    <property type="evidence" value="ECO:0007669"/>
    <property type="project" value="UniProtKB-SubCell"/>
</dbReference>
<evidence type="ECO:0000256" key="4">
    <source>
        <dbReference type="ARBA" id="ARBA00022692"/>
    </source>
</evidence>
<dbReference type="GO" id="GO:0022857">
    <property type="term" value="F:transmembrane transporter activity"/>
    <property type="evidence" value="ECO:0007669"/>
    <property type="project" value="InterPro"/>
</dbReference>
<keyword evidence="4 7" id="KW-0812">Transmembrane</keyword>
<name>A0A1H9UPB6_9STRE</name>
<accession>A0A1H9UPB6</accession>
<sequence>MDMISDNDSNIQILKSFISDFISPLSSKSFSLGLGLMLLDQTHSAMSFGINMIISPLVSLVFLIPIGNLVDRFQHKKILLANILIRVVALIIFLLSLSVFSGKSIILPTLVFVTINAITVNISDTCYSASVHELVNEQKIQKLSSITQTAIAISTVLSPAIGVVLYSWVGFSGFILVGIIANLLASIVVVSMTFHYEASSGKQINQTELGIKNQLENFKESFAFIKENNIIVYIILFSIILNFFYTSLVIGVPFIIKQQFHFGNTTVGLLETASAVGMLVGSISLSLLPDRKKERRVLFLSIAIPLLILDLQIIVLGGVFTIFKSQQMISAFGSLSVGIVALSLVVLNIIVQAYLQTIIPTKFLGRVMGTLFAANTSIMPIGTLIFTYVFQNMSSGGIIFIFSGVILFMYTLLLLPKIRPLL</sequence>
<evidence type="ECO:0000256" key="5">
    <source>
        <dbReference type="ARBA" id="ARBA00022989"/>
    </source>
</evidence>
<dbReference type="PANTHER" id="PTHR23513">
    <property type="entry name" value="INTEGRAL MEMBRANE EFFLUX PROTEIN-RELATED"/>
    <property type="match status" value="1"/>
</dbReference>
<evidence type="ECO:0000313" key="9">
    <source>
        <dbReference type="EMBL" id="SES11168.1"/>
    </source>
</evidence>
<gene>
    <name evidence="9" type="ORF">SAMN04487840_11733</name>
</gene>
<feature type="transmembrane region" description="Helical" evidence="7">
    <location>
        <begin position="174"/>
        <end position="194"/>
    </location>
</feature>
<evidence type="ECO:0000256" key="6">
    <source>
        <dbReference type="ARBA" id="ARBA00023136"/>
    </source>
</evidence>
<evidence type="ECO:0000256" key="1">
    <source>
        <dbReference type="ARBA" id="ARBA00004651"/>
    </source>
</evidence>
<evidence type="ECO:0000256" key="7">
    <source>
        <dbReference type="SAM" id="Phobius"/>
    </source>
</evidence>
<reference evidence="9 10" key="1">
    <citation type="submission" date="2016-10" db="EMBL/GenBank/DDBJ databases">
        <authorList>
            <person name="de Groot N.N."/>
        </authorList>
    </citation>
    <scope>NUCLEOTIDE SEQUENCE [LARGE SCALE GENOMIC DNA]</scope>
    <source>
        <strain evidence="9 10">VTM2R47</strain>
    </source>
</reference>
<feature type="transmembrane region" description="Helical" evidence="7">
    <location>
        <begin position="268"/>
        <end position="288"/>
    </location>
</feature>
<dbReference type="RefSeq" id="WP_074628139.1">
    <property type="nucleotide sequence ID" value="NZ_FOGM01000017.1"/>
</dbReference>
<evidence type="ECO:0000256" key="2">
    <source>
        <dbReference type="ARBA" id="ARBA00022448"/>
    </source>
</evidence>
<dbReference type="SUPFAM" id="SSF103473">
    <property type="entry name" value="MFS general substrate transporter"/>
    <property type="match status" value="1"/>
</dbReference>
<feature type="transmembrane region" description="Helical" evidence="7">
    <location>
        <begin position="143"/>
        <end position="168"/>
    </location>
</feature>
<dbReference type="CDD" id="cd06173">
    <property type="entry name" value="MFS_MefA_like"/>
    <property type="match status" value="1"/>
</dbReference>
<proteinExistence type="predicted"/>
<feature type="transmembrane region" description="Helical" evidence="7">
    <location>
        <begin position="396"/>
        <end position="415"/>
    </location>
</feature>
<feature type="transmembrane region" description="Helical" evidence="7">
    <location>
        <begin position="105"/>
        <end position="122"/>
    </location>
</feature>
<dbReference type="PROSITE" id="PS50850">
    <property type="entry name" value="MFS"/>
    <property type="match status" value="1"/>
</dbReference>
<dbReference type="Pfam" id="PF07690">
    <property type="entry name" value="MFS_1"/>
    <property type="match status" value="1"/>
</dbReference>
<feature type="transmembrane region" description="Helical" evidence="7">
    <location>
        <begin position="230"/>
        <end position="256"/>
    </location>
</feature>
<dbReference type="AlphaFoldDB" id="A0A1H9UPB6"/>
<dbReference type="PANTHER" id="PTHR23513:SF6">
    <property type="entry name" value="MAJOR FACILITATOR SUPERFAMILY ASSOCIATED DOMAIN-CONTAINING PROTEIN"/>
    <property type="match status" value="1"/>
</dbReference>
<dbReference type="InterPro" id="IPR036259">
    <property type="entry name" value="MFS_trans_sf"/>
</dbReference>
<feature type="transmembrane region" description="Helical" evidence="7">
    <location>
        <begin position="367"/>
        <end position="390"/>
    </location>
</feature>
<feature type="transmembrane region" description="Helical" evidence="7">
    <location>
        <begin position="297"/>
        <end position="323"/>
    </location>
</feature>
<evidence type="ECO:0000313" key="10">
    <source>
        <dbReference type="Proteomes" id="UP000182712"/>
    </source>
</evidence>
<dbReference type="InterPro" id="IPR020846">
    <property type="entry name" value="MFS_dom"/>
</dbReference>
<protein>
    <submittedName>
        <fullName evidence="9">MFS-type transporter involved in bile tolerance, Atg22 family</fullName>
    </submittedName>
</protein>
<dbReference type="Gene3D" id="1.20.1250.20">
    <property type="entry name" value="MFS general substrate transporter like domains"/>
    <property type="match status" value="1"/>
</dbReference>
<dbReference type="EMBL" id="FOGM01000017">
    <property type="protein sequence ID" value="SES11168.1"/>
    <property type="molecule type" value="Genomic_DNA"/>
</dbReference>
<feature type="transmembrane region" description="Helical" evidence="7">
    <location>
        <begin position="78"/>
        <end position="99"/>
    </location>
</feature>
<keyword evidence="6 7" id="KW-0472">Membrane</keyword>
<keyword evidence="3" id="KW-1003">Cell membrane</keyword>
<evidence type="ECO:0000259" key="8">
    <source>
        <dbReference type="PROSITE" id="PS50850"/>
    </source>
</evidence>
<dbReference type="InterPro" id="IPR011701">
    <property type="entry name" value="MFS"/>
</dbReference>
<feature type="transmembrane region" description="Helical" evidence="7">
    <location>
        <begin position="329"/>
        <end position="355"/>
    </location>
</feature>
<evidence type="ECO:0000256" key="3">
    <source>
        <dbReference type="ARBA" id="ARBA00022475"/>
    </source>
</evidence>
<feature type="domain" description="Major facilitator superfamily (MFS) profile" evidence="8">
    <location>
        <begin position="231"/>
        <end position="422"/>
    </location>
</feature>
<keyword evidence="2" id="KW-0813">Transport</keyword>